<evidence type="ECO:0000259" key="3">
    <source>
        <dbReference type="Pfam" id="PF00501"/>
    </source>
</evidence>
<dbReference type="EMBL" id="SZON01004042">
    <property type="protein sequence ID" value="TKI74759.1"/>
    <property type="molecule type" value="Genomic_DNA"/>
</dbReference>
<gene>
    <name evidence="4" type="ORF">FC699_38040</name>
</gene>
<reference evidence="4 5" key="1">
    <citation type="journal article" date="2019" name="Environ. Microbiol.">
        <title>An active ?-lactamase is a part of an orchestrated cell wall stress resistance network of Bacillus subtilis and related rhizosphere species.</title>
        <authorList>
            <person name="Bucher T."/>
            <person name="Keren-Paz A."/>
            <person name="Hausser J."/>
            <person name="Olender T."/>
            <person name="Cytryn E."/>
            <person name="Kolodkin-Gal I."/>
        </authorList>
    </citation>
    <scope>NUCLEOTIDE SEQUENCE [LARGE SCALE GENOMIC DNA]</scope>
    <source>
        <strain evidence="4 5">I5</strain>
    </source>
</reference>
<keyword evidence="1" id="KW-0596">Phosphopantetheine</keyword>
<dbReference type="InterPro" id="IPR000873">
    <property type="entry name" value="AMP-dep_synth/lig_dom"/>
</dbReference>
<dbReference type="Proteomes" id="UP000305222">
    <property type="component" value="Unassembled WGS sequence"/>
</dbReference>
<organism evidence="4 5">
    <name type="scientific">Bacillus wiedmannii</name>
    <dbReference type="NCBI Taxonomy" id="1890302"/>
    <lineage>
        <taxon>Bacteria</taxon>
        <taxon>Bacillati</taxon>
        <taxon>Bacillota</taxon>
        <taxon>Bacilli</taxon>
        <taxon>Bacillales</taxon>
        <taxon>Bacillaceae</taxon>
        <taxon>Bacillus</taxon>
        <taxon>Bacillus cereus group</taxon>
    </lineage>
</organism>
<dbReference type="PANTHER" id="PTHR44845">
    <property type="entry name" value="CARRIER DOMAIN-CONTAINING PROTEIN"/>
    <property type="match status" value="1"/>
</dbReference>
<sequence>KGTVIGISTTHSLETIIGILGILKAGAVYLPIDPQYPSERVNYMLQDSDINILFTNFDISHQWDLSLYAVEVIHINAAHI</sequence>
<name>A0A4U2ZJJ3_9BACI</name>
<feature type="non-terminal residue" evidence="4">
    <location>
        <position position="80"/>
    </location>
</feature>
<evidence type="ECO:0000256" key="2">
    <source>
        <dbReference type="ARBA" id="ARBA00022553"/>
    </source>
</evidence>
<evidence type="ECO:0000256" key="1">
    <source>
        <dbReference type="ARBA" id="ARBA00022450"/>
    </source>
</evidence>
<dbReference type="Gene3D" id="3.40.50.980">
    <property type="match status" value="1"/>
</dbReference>
<evidence type="ECO:0000313" key="4">
    <source>
        <dbReference type="EMBL" id="TKI74759.1"/>
    </source>
</evidence>
<protein>
    <recommendedName>
        <fullName evidence="3">AMP-dependent synthetase/ligase domain-containing protein</fullName>
    </recommendedName>
</protein>
<feature type="domain" description="AMP-dependent synthetase/ligase" evidence="3">
    <location>
        <begin position="1"/>
        <end position="61"/>
    </location>
</feature>
<dbReference type="Pfam" id="PF00501">
    <property type="entry name" value="AMP-binding"/>
    <property type="match status" value="1"/>
</dbReference>
<feature type="non-terminal residue" evidence="4">
    <location>
        <position position="1"/>
    </location>
</feature>
<proteinExistence type="predicted"/>
<comment type="caution">
    <text evidence="4">The sequence shown here is derived from an EMBL/GenBank/DDBJ whole genome shotgun (WGS) entry which is preliminary data.</text>
</comment>
<keyword evidence="2" id="KW-0597">Phosphoprotein</keyword>
<dbReference type="PANTHER" id="PTHR44845:SF7">
    <property type="entry name" value="PLIPASTATIN SYNTHASE SUBUNIT D"/>
    <property type="match status" value="1"/>
</dbReference>
<evidence type="ECO:0000313" key="5">
    <source>
        <dbReference type="Proteomes" id="UP000305222"/>
    </source>
</evidence>
<dbReference type="SUPFAM" id="SSF56801">
    <property type="entry name" value="Acetyl-CoA synthetase-like"/>
    <property type="match status" value="1"/>
</dbReference>
<dbReference type="AlphaFoldDB" id="A0A4U2ZJJ3"/>
<accession>A0A4U2ZJJ3</accession>